<dbReference type="InterPro" id="IPR001298">
    <property type="entry name" value="Filamin/ABP280_rpt"/>
</dbReference>
<dbReference type="Proteomes" id="UP000001396">
    <property type="component" value="Unassembled WGS sequence"/>
</dbReference>
<dbReference type="Gene3D" id="3.30.420.40">
    <property type="match status" value="2"/>
</dbReference>
<dbReference type="Gene3D" id="1.20.1260.60">
    <property type="entry name" value="Vacuolar protein sorting-associated protein Ist1"/>
    <property type="match status" value="1"/>
</dbReference>
<dbReference type="InterPro" id="IPR004001">
    <property type="entry name" value="Actin_CS"/>
</dbReference>
<protein>
    <submittedName>
        <fullName evidence="5">Actin</fullName>
    </submittedName>
</protein>
<evidence type="ECO:0000256" key="3">
    <source>
        <dbReference type="PROSITE-ProRule" id="PRU00087"/>
    </source>
</evidence>
<dbReference type="InterPro" id="IPR043129">
    <property type="entry name" value="ATPase_NBD"/>
</dbReference>
<evidence type="ECO:0000313" key="5">
    <source>
        <dbReference type="EMBL" id="EFA82454.1"/>
    </source>
</evidence>
<name>D3B8T6_HETP5</name>
<evidence type="ECO:0000256" key="1">
    <source>
        <dbReference type="ARBA" id="ARBA00005536"/>
    </source>
</evidence>
<comment type="function">
    <text evidence="2">Actins are highly conserved proteins that are involved in various types of cell motility and are ubiquitously expressed in all eukaryotic cells. Multiple isoforms are involved in various cellular functions such as cytoskeleton structure, cell mobility, chromosome movement and muscle contraction.</text>
</comment>
<dbReference type="PRINTS" id="PR00190">
    <property type="entry name" value="ACTIN"/>
</dbReference>
<dbReference type="InterPro" id="IPR014756">
    <property type="entry name" value="Ig_E-set"/>
</dbReference>
<dbReference type="SUPFAM" id="SSF53067">
    <property type="entry name" value="Actin-like ATPase domain"/>
    <property type="match status" value="2"/>
</dbReference>
<dbReference type="InterPro" id="IPR013783">
    <property type="entry name" value="Ig-like_fold"/>
</dbReference>
<dbReference type="RefSeq" id="XP_020434571.1">
    <property type="nucleotide sequence ID" value="XM_020575776.1"/>
</dbReference>
<dbReference type="Pfam" id="PF00630">
    <property type="entry name" value="Filamin"/>
    <property type="match status" value="2"/>
</dbReference>
<dbReference type="InterPro" id="IPR004000">
    <property type="entry name" value="Actin"/>
</dbReference>
<dbReference type="OMA" id="INEDYHT"/>
<proteinExistence type="inferred from homology"/>
<dbReference type="FunCoup" id="D3B8T6">
    <property type="interactions" value="2"/>
</dbReference>
<comment type="caution">
    <text evidence="5">The sequence shown here is derived from an EMBL/GenBank/DDBJ whole genome shotgun (WGS) entry which is preliminary data.</text>
</comment>
<dbReference type="InterPro" id="IPR020902">
    <property type="entry name" value="Actin/actin-like_CS"/>
</dbReference>
<dbReference type="FunFam" id="3.30.420.40:FF:000291">
    <property type="entry name" value="Actin, alpha skeletal muscle"/>
    <property type="match status" value="1"/>
</dbReference>
<dbReference type="AlphaFoldDB" id="D3B8T6"/>
<dbReference type="EMBL" id="ADBJ01000020">
    <property type="protein sequence ID" value="EFA82454.1"/>
    <property type="molecule type" value="Genomic_DNA"/>
</dbReference>
<dbReference type="InterPro" id="IPR042277">
    <property type="entry name" value="IST1-like"/>
</dbReference>
<comment type="similarity">
    <text evidence="1">Belongs to the IST1 family.</text>
</comment>
<dbReference type="Gene3D" id="3.90.640.10">
    <property type="entry name" value="Actin, Chain A, domain 4"/>
    <property type="match status" value="1"/>
</dbReference>
<dbReference type="FunFam" id="1.20.1260.60:FF:000002">
    <property type="entry name" value="Vacuolar protein sorting-associated protein IST1"/>
    <property type="match status" value="1"/>
</dbReference>
<gene>
    <name evidence="5" type="primary">act22</name>
    <name evidence="5" type="ORF">PPL_04879</name>
</gene>
<reference evidence="5 6" key="1">
    <citation type="journal article" date="2011" name="Genome Res.">
        <title>Phylogeny-wide analysis of social amoeba genomes highlights ancient origins for complex intercellular communication.</title>
        <authorList>
            <person name="Heidel A.J."/>
            <person name="Lawal H.M."/>
            <person name="Felder M."/>
            <person name="Schilde C."/>
            <person name="Helps N.R."/>
            <person name="Tunggal B."/>
            <person name="Rivero F."/>
            <person name="John U."/>
            <person name="Schleicher M."/>
            <person name="Eichinger L."/>
            <person name="Platzer M."/>
            <person name="Noegel A.A."/>
            <person name="Schaap P."/>
            <person name="Gloeckner G."/>
        </authorList>
    </citation>
    <scope>NUCLEOTIDE SEQUENCE [LARGE SCALE GENOMIC DNA]</scope>
    <source>
        <strain evidence="6">ATCC 26659 / Pp 5 / PN500</strain>
    </source>
</reference>
<dbReference type="SMART" id="SM00268">
    <property type="entry name" value="ACTIN"/>
    <property type="match status" value="1"/>
</dbReference>
<sequence length="893" mass="98364">MTKFTAANMSMLIKLANSRLLLHKNKNLEQSNVHKREIAELLSLGKEEQARVKTVSVINEDYQTEVLGILLIYCETLGNRIRALEGIKVCPQDLKEAVCSIIFASPYLEKQVELYKIRKRLIEKFGKKFPEECIDCCCINPKILHRLSNKPPEDSLINYYLSNIAKKHNIAWETPTLPPLVDLQQSIPDFTMNALAEQLPSPPTATTAVVSQEAILDFPSVPATEAKLEFPSVPQFPSVPTVVVEEKKICDAKMVQCFGPGLTSGTVGQDSLFTIQSYDAKGQKITVGGDKFNVLIQGEHGDQIYGKVQDLGTGAYSASFVPQKVGGYAIAVYLGNQPVAKSPFIASVTAAASVTDASKVTCIGDGLTKGVPKKTSTFTIQARDASGALMTKGGDTFYVFVQGPPGIQIYGTVKDNNNGTYTATYVPPIAGGYAVAVYLDREQCSNSPWQLFILEESAGEVEKSEEDELEKLWKETSKLTFDKTPSTAVIESSVGSMGSDIPAPPSYAEFQKASKVRLSNVEILQSITEKTLVIDNGSGVVKAGFAGEEQPRCVFPSIIGYPLFNNVMRGMGKDKYVGDEAQAKRGVLSIKYPIEHGIVTNWTDMETLWEYTFMNELRVDPSKHPVLLTEAPLNPKGNREKMLEIMFESFQVPALYIAIQAVLSLYASGRTTGTVLDCGDGVCHTVPIYEGFCISHNVKRLDIGGRDITEYLTRLLTERGYAFTTTAEREIVRDIKEKTSFVSLDPSESGKNESGLLMDYTMPDKQVLQIGNERYRCYEALFEPSLLGTDVGGIQHLLNDTIMGCDIDIRKDLYSNIVLSGGTTNSPGFEKRLEKELQHLSPMPVKITAPAKREYSVWCGGSVLGDLKSFADQWITQQEYAEYGKGIVHRKCF</sequence>
<dbReference type="PROSITE" id="PS01132">
    <property type="entry name" value="ACTINS_ACT_LIKE"/>
    <property type="match status" value="1"/>
</dbReference>
<evidence type="ECO:0000256" key="4">
    <source>
        <dbReference type="RuleBase" id="RU000487"/>
    </source>
</evidence>
<feature type="repeat" description="Filamin" evidence="3">
    <location>
        <begin position="352"/>
        <end position="453"/>
    </location>
</feature>
<dbReference type="InParanoid" id="D3B8T6"/>
<dbReference type="Pfam" id="PF03398">
    <property type="entry name" value="Ist1"/>
    <property type="match status" value="1"/>
</dbReference>
<dbReference type="GeneID" id="31360366"/>
<dbReference type="Pfam" id="PF00022">
    <property type="entry name" value="Actin"/>
    <property type="match status" value="1"/>
</dbReference>
<dbReference type="InterPro" id="IPR005061">
    <property type="entry name" value="Ist1"/>
</dbReference>
<dbReference type="PROSITE" id="PS50194">
    <property type="entry name" value="FILAMIN_REPEAT"/>
    <property type="match status" value="2"/>
</dbReference>
<dbReference type="InterPro" id="IPR017868">
    <property type="entry name" value="Filamin/ABP280_repeat-like"/>
</dbReference>
<organism evidence="5 6">
    <name type="scientific">Heterostelium pallidum (strain ATCC 26659 / Pp 5 / PN500)</name>
    <name type="common">Cellular slime mold</name>
    <name type="synonym">Polysphondylium pallidum</name>
    <dbReference type="NCBI Taxonomy" id="670386"/>
    <lineage>
        <taxon>Eukaryota</taxon>
        <taxon>Amoebozoa</taxon>
        <taxon>Evosea</taxon>
        <taxon>Eumycetozoa</taxon>
        <taxon>Dictyostelia</taxon>
        <taxon>Acytosteliales</taxon>
        <taxon>Acytosteliaceae</taxon>
        <taxon>Heterostelium</taxon>
    </lineage>
</organism>
<feature type="repeat" description="Filamin" evidence="3">
    <location>
        <begin position="247"/>
        <end position="348"/>
    </location>
</feature>
<keyword evidence="6" id="KW-1185">Reference proteome</keyword>
<dbReference type="GO" id="GO:0015031">
    <property type="term" value="P:protein transport"/>
    <property type="evidence" value="ECO:0007669"/>
    <property type="project" value="InterPro"/>
</dbReference>
<dbReference type="GO" id="GO:0006909">
    <property type="term" value="P:phagocytosis"/>
    <property type="evidence" value="ECO:0007669"/>
    <property type="project" value="UniProtKB-ARBA"/>
</dbReference>
<evidence type="ECO:0000256" key="2">
    <source>
        <dbReference type="ARBA" id="ARBA00025474"/>
    </source>
</evidence>
<dbReference type="PANTHER" id="PTHR11937">
    <property type="entry name" value="ACTIN"/>
    <property type="match status" value="1"/>
</dbReference>
<dbReference type="PROSITE" id="PS00406">
    <property type="entry name" value="ACTINS_1"/>
    <property type="match status" value="1"/>
</dbReference>
<comment type="similarity">
    <text evidence="4">Belongs to the actin family.</text>
</comment>
<dbReference type="SMART" id="SM00557">
    <property type="entry name" value="IG_FLMN"/>
    <property type="match status" value="2"/>
</dbReference>
<evidence type="ECO:0000313" key="6">
    <source>
        <dbReference type="Proteomes" id="UP000001396"/>
    </source>
</evidence>
<dbReference type="Gene3D" id="2.60.40.10">
    <property type="entry name" value="Immunoglobulins"/>
    <property type="match status" value="2"/>
</dbReference>
<dbReference type="SUPFAM" id="SSF81296">
    <property type="entry name" value="E set domains"/>
    <property type="match status" value="2"/>
</dbReference>
<dbReference type="CDD" id="cd13397">
    <property type="entry name" value="ASKHA_NBD_actin_Arp-T1-3"/>
    <property type="match status" value="1"/>
</dbReference>
<dbReference type="STRING" id="670386.D3B8T6"/>
<accession>D3B8T6</accession>
<dbReference type="FunFam" id="3.90.640.10:FF:000007">
    <property type="entry name" value="Actin like 7B"/>
    <property type="match status" value="1"/>
</dbReference>
<dbReference type="GO" id="GO:0015629">
    <property type="term" value="C:actin cytoskeleton"/>
    <property type="evidence" value="ECO:0007669"/>
    <property type="project" value="UniProtKB-ARBA"/>
</dbReference>